<reference evidence="2" key="1">
    <citation type="submission" date="2013-10" db="EMBL/GenBank/DDBJ databases">
        <title>Genomic analysis of the causative agents of coccidiosis in chickens.</title>
        <authorList>
            <person name="Reid A.J."/>
            <person name="Blake D."/>
            <person name="Billington K."/>
            <person name="Browne H."/>
            <person name="Dunn M."/>
            <person name="Hung S."/>
            <person name="Kawahara F."/>
            <person name="Miranda-Saavedra D."/>
            <person name="Mourier T."/>
            <person name="Nagra H."/>
            <person name="Otto T.D."/>
            <person name="Rawlings N."/>
            <person name="Sanchez A."/>
            <person name="Sanders M."/>
            <person name="Subramaniam C."/>
            <person name="Tay Y."/>
            <person name="Dear P."/>
            <person name="Doerig C."/>
            <person name="Gruber A."/>
            <person name="Parkinson J."/>
            <person name="Shirley M."/>
            <person name="Wan K.L."/>
            <person name="Berriman M."/>
            <person name="Tomley F."/>
            <person name="Pain A."/>
        </authorList>
    </citation>
    <scope>NUCLEOTIDE SEQUENCE [LARGE SCALE GENOMIC DNA]</scope>
    <source>
        <strain evidence="2">Houghton</strain>
    </source>
</reference>
<sequence length="77" mass="8699">MAGRNPQQRSTVRGLLLLGLNLKANALLLRGSVPGHPGKTVLRVQWDRAREQQQQLQQRMTRAAAEEFLEQKKGRPT</sequence>
<organism evidence="2 3">
    <name type="scientific">Eimeria brunetti</name>
    <dbReference type="NCBI Taxonomy" id="51314"/>
    <lineage>
        <taxon>Eukaryota</taxon>
        <taxon>Sar</taxon>
        <taxon>Alveolata</taxon>
        <taxon>Apicomplexa</taxon>
        <taxon>Conoidasida</taxon>
        <taxon>Coccidia</taxon>
        <taxon>Eucoccidiorida</taxon>
        <taxon>Eimeriorina</taxon>
        <taxon>Eimeriidae</taxon>
        <taxon>Eimeria</taxon>
    </lineage>
</organism>
<dbReference type="VEuPathDB" id="ToxoDB:EBH_0062950"/>
<keyword evidence="3" id="KW-1185">Reference proteome</keyword>
<gene>
    <name evidence="2" type="ORF">EBH_0062950</name>
</gene>
<dbReference type="AlphaFoldDB" id="U6L9S9"/>
<protein>
    <submittedName>
        <fullName evidence="2">Uncharacterized protein</fullName>
    </submittedName>
</protein>
<evidence type="ECO:0000256" key="1">
    <source>
        <dbReference type="SAM" id="SignalP"/>
    </source>
</evidence>
<evidence type="ECO:0000313" key="2">
    <source>
        <dbReference type="EMBL" id="CDJ45948.1"/>
    </source>
</evidence>
<dbReference type="EMBL" id="HG710241">
    <property type="protein sequence ID" value="CDJ45948.1"/>
    <property type="molecule type" value="Genomic_DNA"/>
</dbReference>
<evidence type="ECO:0000313" key="3">
    <source>
        <dbReference type="Proteomes" id="UP000030750"/>
    </source>
</evidence>
<accession>U6L9S9</accession>
<proteinExistence type="predicted"/>
<name>U6L9S9_9EIME</name>
<keyword evidence="1" id="KW-0732">Signal</keyword>
<reference evidence="2" key="2">
    <citation type="submission" date="2013-10" db="EMBL/GenBank/DDBJ databases">
        <authorList>
            <person name="Aslett M."/>
        </authorList>
    </citation>
    <scope>NUCLEOTIDE SEQUENCE [LARGE SCALE GENOMIC DNA]</scope>
    <source>
        <strain evidence="2">Houghton</strain>
    </source>
</reference>
<dbReference type="Proteomes" id="UP000030750">
    <property type="component" value="Unassembled WGS sequence"/>
</dbReference>
<feature type="signal peptide" evidence="1">
    <location>
        <begin position="1"/>
        <end position="26"/>
    </location>
</feature>
<feature type="chain" id="PRO_5004672295" evidence="1">
    <location>
        <begin position="27"/>
        <end position="77"/>
    </location>
</feature>